<feature type="compositionally biased region" description="Polar residues" evidence="3">
    <location>
        <begin position="240"/>
        <end position="253"/>
    </location>
</feature>
<dbReference type="AlphaFoldDB" id="A0A4U7BBL5"/>
<feature type="region of interest" description="Disordered" evidence="3">
    <location>
        <begin position="189"/>
        <end position="208"/>
    </location>
</feature>
<name>A0A4U7BBL5_9PEZI</name>
<dbReference type="InterPro" id="IPR036322">
    <property type="entry name" value="WD40_repeat_dom_sf"/>
</dbReference>
<sequence>MAAEVIDLTSDTDEIPARKPQPYHIARPQRPSITARSPQIKKSNGHNYNIHDQRRGIPSNLGEDSDEESPSRLNALFGLDGVSKQRIERLPLTSGAKPPQTAQSHNTLPAAPPRPSKPPHFHASGPPFTQSPLTTGSDALSRRTNHEDLHDASRYQDKRPSSARSKNEQHSQASLHRTTVATEPVAPAFHSNTLRPDDMPLSRNPSLERNSPLEQKLVITHPPAASNSAPESKEQRHSSLSDLRQGTKRSSSPALLVRPTKVSRFSPPPTTQQKEVHRSKVSSVVLKASPRDSSQNAWTAYTDEENQLMKDLRGQGMKWPDIGKRMPGRSLGALQVHFYTKVNKNPRYNRNAHPTTEGTSQARQQPRDLSQSTGNVLSVQPLTSVVLPQTTRQGPVNHSKSEAPPSHMRDVVGLKRRAVGGSALMRSGRISHKTKARAGSESDVSEPRILKKLSPETYLHQLCRHRELGAAPARMRFDASRELEIQNLAYQTLGTSRYIDDASGDVATVAWSPEDRFFAGGAVVLSDANSMQYNRPRNLLLGSPGGPVRELSDHHISRPQVKKGVNALHAMQETQDPRLFTTVQMVGFSPDSQRLHAVSIDGKLSSYRLYDCPENCTLEGIYQHDDQVDLLTVSRRGGLIATGSRSLSDASIRILEPREDAAPRALLSLGSKEAGSGKPIYPSALKWGVAPNQSKYLLAGFAQEKEILYADDDTVDIEGETCLINGETGQRVEFGYKRNVFDVAWNPTGTGHTAFAVAGVGFGKLNHGMKSVVRMFGENQDGALRCYVELECPARDINDVVYCPYDDNLIAVGSTDGKVYVWDVRFTKQRQDPNITMTHGGCLSVLPHERNRWEADTGIRFLSWGAKHSRLYSGSSDGIVKCWNPYVSNEDTHVKDIATYKSAIMSGAFNSDHTSLLIGEDAGRLNLLEIGKDDIEPPSRFDFLPAPEPPGAAEEPPHKVLLETGQIVYEHCGALPIRQAVQGPNYKPNKELVTASEAELHLQAQKFQRGLFHQRNRWKKLKKSMAGGPKIRPCQLECGYKPKVPDDDDDEVPDTKRSSQRIPDELRRPAPAGRDAITKGLLANCSECGAKCLPAEDAGAAPICEECGFACLRCGERAELYITENRLHCAACQLDWDIGALGYEIEMVDTTKVKSVSSSFKPVAWEAEFGDEQRAFFLDQGL</sequence>
<proteinExistence type="inferred from homology"/>
<feature type="compositionally biased region" description="Polar residues" evidence="3">
    <location>
        <begin position="170"/>
        <end position="181"/>
    </location>
</feature>
<feature type="region of interest" description="Disordered" evidence="3">
    <location>
        <begin position="222"/>
        <end position="297"/>
    </location>
</feature>
<dbReference type="PANTHER" id="PTHR19842">
    <property type="entry name" value="G BETA-LIKE PROTEIN GBL"/>
    <property type="match status" value="1"/>
</dbReference>
<reference evidence="4 5" key="1">
    <citation type="submission" date="2018-02" db="EMBL/GenBank/DDBJ databases">
        <title>Draft genome sequences of Elsinoe sp., causing black scab on jojoba.</title>
        <authorList>
            <person name="Stodart B."/>
            <person name="Jeffress S."/>
            <person name="Ash G."/>
            <person name="Arun Chinnappa K."/>
        </authorList>
    </citation>
    <scope>NUCLEOTIDE SEQUENCE [LARGE SCALE GENOMIC DNA]</scope>
    <source>
        <strain evidence="4 5">Hillstone_2</strain>
    </source>
</reference>
<evidence type="ECO:0000256" key="3">
    <source>
        <dbReference type="SAM" id="MobiDB-lite"/>
    </source>
</evidence>
<dbReference type="Proteomes" id="UP000308133">
    <property type="component" value="Unassembled WGS sequence"/>
</dbReference>
<feature type="compositionally biased region" description="Basic and acidic residues" evidence="3">
    <location>
        <begin position="1053"/>
        <end position="1068"/>
    </location>
</feature>
<feature type="region of interest" description="Disordered" evidence="3">
    <location>
        <begin position="1041"/>
        <end position="1073"/>
    </location>
</feature>
<dbReference type="SMART" id="SM00320">
    <property type="entry name" value="WD40"/>
    <property type="match status" value="4"/>
</dbReference>
<dbReference type="SUPFAM" id="SSF50978">
    <property type="entry name" value="WD40 repeat-like"/>
    <property type="match status" value="1"/>
</dbReference>
<evidence type="ECO:0000313" key="4">
    <source>
        <dbReference type="EMBL" id="TKX27541.1"/>
    </source>
</evidence>
<protein>
    <submittedName>
        <fullName evidence="4">Putative positive regulation of TOR signaling protein</fullName>
    </submittedName>
</protein>
<dbReference type="Gene3D" id="2.130.10.10">
    <property type="entry name" value="YVTN repeat-like/Quinoprotein amine dehydrogenase"/>
    <property type="match status" value="1"/>
</dbReference>
<evidence type="ECO:0000313" key="5">
    <source>
        <dbReference type="Proteomes" id="UP000308133"/>
    </source>
</evidence>
<gene>
    <name evidence="4" type="ORF">C1H76_0379</name>
</gene>
<dbReference type="GO" id="GO:0031932">
    <property type="term" value="C:TORC2 complex"/>
    <property type="evidence" value="ECO:0007669"/>
    <property type="project" value="InterPro"/>
</dbReference>
<organism evidence="4 5">
    <name type="scientific">Elsinoe australis</name>
    <dbReference type="NCBI Taxonomy" id="40998"/>
    <lineage>
        <taxon>Eukaryota</taxon>
        <taxon>Fungi</taxon>
        <taxon>Dikarya</taxon>
        <taxon>Ascomycota</taxon>
        <taxon>Pezizomycotina</taxon>
        <taxon>Dothideomycetes</taxon>
        <taxon>Dothideomycetidae</taxon>
        <taxon>Myriangiales</taxon>
        <taxon>Elsinoaceae</taxon>
        <taxon>Elsinoe</taxon>
    </lineage>
</organism>
<feature type="repeat" description="WD" evidence="2">
    <location>
        <begin position="806"/>
        <end position="832"/>
    </location>
</feature>
<accession>A0A4U7BBL5</accession>
<dbReference type="GO" id="GO:0031929">
    <property type="term" value="P:TOR signaling"/>
    <property type="evidence" value="ECO:0007669"/>
    <property type="project" value="InterPro"/>
</dbReference>
<comment type="caution">
    <text evidence="4">The sequence shown here is derived from an EMBL/GenBank/DDBJ whole genome shotgun (WGS) entry which is preliminary data.</text>
</comment>
<dbReference type="Pfam" id="PF00400">
    <property type="entry name" value="WD40"/>
    <property type="match status" value="2"/>
</dbReference>
<dbReference type="InterPro" id="IPR037588">
    <property type="entry name" value="MLST8"/>
</dbReference>
<keyword evidence="2" id="KW-0853">WD repeat</keyword>
<evidence type="ECO:0000256" key="2">
    <source>
        <dbReference type="PROSITE-ProRule" id="PRU00221"/>
    </source>
</evidence>
<comment type="similarity">
    <text evidence="1">Belongs to the WD repeat LST8 family.</text>
</comment>
<dbReference type="InterPro" id="IPR001680">
    <property type="entry name" value="WD40_rpt"/>
</dbReference>
<dbReference type="GO" id="GO:0031931">
    <property type="term" value="C:TORC1 complex"/>
    <property type="evidence" value="ECO:0007669"/>
    <property type="project" value="InterPro"/>
</dbReference>
<feature type="compositionally biased region" description="Polar residues" evidence="3">
    <location>
        <begin position="127"/>
        <end position="138"/>
    </location>
</feature>
<feature type="compositionally biased region" description="Basic and acidic residues" evidence="3">
    <location>
        <begin position="140"/>
        <end position="169"/>
    </location>
</feature>
<dbReference type="PANTHER" id="PTHR19842:SF2">
    <property type="entry name" value="WD REPEAT PROTEIN (AFU_ORTHOLOGUE AFUA_5G04300)"/>
    <property type="match status" value="1"/>
</dbReference>
<evidence type="ECO:0000256" key="1">
    <source>
        <dbReference type="ARBA" id="ARBA00009890"/>
    </source>
</evidence>
<feature type="compositionally biased region" description="Polar residues" evidence="3">
    <location>
        <begin position="344"/>
        <end position="398"/>
    </location>
</feature>
<feature type="compositionally biased region" description="Polar residues" evidence="3">
    <location>
        <begin position="31"/>
        <end position="47"/>
    </location>
</feature>
<dbReference type="EMBL" id="PTQR01000004">
    <property type="protein sequence ID" value="TKX27541.1"/>
    <property type="molecule type" value="Genomic_DNA"/>
</dbReference>
<feature type="region of interest" description="Disordered" evidence="3">
    <location>
        <begin position="1"/>
        <end position="183"/>
    </location>
</feature>
<feature type="region of interest" description="Disordered" evidence="3">
    <location>
        <begin position="344"/>
        <end position="406"/>
    </location>
</feature>
<dbReference type="GO" id="GO:0032956">
    <property type="term" value="P:regulation of actin cytoskeleton organization"/>
    <property type="evidence" value="ECO:0007669"/>
    <property type="project" value="TreeGrafter"/>
</dbReference>
<dbReference type="PROSITE" id="PS50082">
    <property type="entry name" value="WD_REPEATS_2"/>
    <property type="match status" value="1"/>
</dbReference>
<dbReference type="InterPro" id="IPR015943">
    <property type="entry name" value="WD40/YVTN_repeat-like_dom_sf"/>
</dbReference>